<keyword evidence="1" id="KW-0328">Glycosyltransferase</keyword>
<reference evidence="4 5" key="1">
    <citation type="submission" date="2019-09" db="EMBL/GenBank/DDBJ databases">
        <title>Whole genome shotgun sequencing (WGS) of Ellagibacter isourolithinifaciens DSM 104140(T) and Adlercreutzia muris DSM 29508(T).</title>
        <authorList>
            <person name="Stoll D.A."/>
            <person name="Danylec N."/>
            <person name="Huch M."/>
        </authorList>
    </citation>
    <scope>NUCLEOTIDE SEQUENCE [LARGE SCALE GENOMIC DNA]</scope>
    <source>
        <strain evidence="4 5">DSM 29508</strain>
    </source>
</reference>
<proteinExistence type="predicted"/>
<comment type="caution">
    <text evidence="4">The sequence shown here is derived from an EMBL/GenBank/DDBJ whole genome shotgun (WGS) entry which is preliminary data.</text>
</comment>
<dbReference type="Pfam" id="PF13439">
    <property type="entry name" value="Glyco_transf_4"/>
    <property type="match status" value="1"/>
</dbReference>
<dbReference type="AlphaFoldDB" id="A0A7C8BQ51"/>
<dbReference type="SUPFAM" id="SSF53756">
    <property type="entry name" value="UDP-Glycosyltransferase/glycogen phosphorylase"/>
    <property type="match status" value="1"/>
</dbReference>
<organism evidence="4 5">
    <name type="scientific">Adlercreutzia muris</name>
    <dbReference type="NCBI Taxonomy" id="1796610"/>
    <lineage>
        <taxon>Bacteria</taxon>
        <taxon>Bacillati</taxon>
        <taxon>Actinomycetota</taxon>
        <taxon>Coriobacteriia</taxon>
        <taxon>Eggerthellales</taxon>
        <taxon>Eggerthellaceae</taxon>
        <taxon>Adlercreutzia</taxon>
    </lineage>
</organism>
<evidence type="ECO:0000256" key="2">
    <source>
        <dbReference type="ARBA" id="ARBA00022679"/>
    </source>
</evidence>
<dbReference type="Pfam" id="PF13692">
    <property type="entry name" value="Glyco_trans_1_4"/>
    <property type="match status" value="1"/>
</dbReference>
<evidence type="ECO:0000259" key="3">
    <source>
        <dbReference type="Pfam" id="PF13439"/>
    </source>
</evidence>
<dbReference type="PANTHER" id="PTHR45947">
    <property type="entry name" value="SULFOQUINOVOSYL TRANSFERASE SQD2"/>
    <property type="match status" value="1"/>
</dbReference>
<name>A0A7C8BQ51_9ACTN</name>
<gene>
    <name evidence="4" type="ORF">F8D48_09460</name>
</gene>
<dbReference type="GO" id="GO:1901137">
    <property type="term" value="P:carbohydrate derivative biosynthetic process"/>
    <property type="evidence" value="ECO:0007669"/>
    <property type="project" value="UniProtKB-ARBA"/>
</dbReference>
<dbReference type="GO" id="GO:0016757">
    <property type="term" value="F:glycosyltransferase activity"/>
    <property type="evidence" value="ECO:0007669"/>
    <property type="project" value="UniProtKB-KW"/>
</dbReference>
<evidence type="ECO:0000313" key="5">
    <source>
        <dbReference type="Proteomes" id="UP000479639"/>
    </source>
</evidence>
<dbReference type="InterPro" id="IPR050194">
    <property type="entry name" value="Glycosyltransferase_grp1"/>
</dbReference>
<protein>
    <submittedName>
        <fullName evidence="4">Glycosyltransferase family 1 protein</fullName>
    </submittedName>
</protein>
<dbReference type="InterPro" id="IPR028098">
    <property type="entry name" value="Glyco_trans_4-like_N"/>
</dbReference>
<keyword evidence="5" id="KW-1185">Reference proteome</keyword>
<dbReference type="Proteomes" id="UP000479639">
    <property type="component" value="Unassembled WGS sequence"/>
</dbReference>
<dbReference type="EMBL" id="WAJS01000032">
    <property type="protein sequence ID" value="KAB1642130.1"/>
    <property type="molecule type" value="Genomic_DNA"/>
</dbReference>
<dbReference type="Gene3D" id="3.40.50.2000">
    <property type="entry name" value="Glycogen Phosphorylase B"/>
    <property type="match status" value="2"/>
</dbReference>
<evidence type="ECO:0000313" key="4">
    <source>
        <dbReference type="EMBL" id="KAB1642130.1"/>
    </source>
</evidence>
<dbReference type="PANTHER" id="PTHR45947:SF3">
    <property type="entry name" value="SULFOQUINOVOSYL TRANSFERASE SQD2"/>
    <property type="match status" value="1"/>
</dbReference>
<evidence type="ECO:0000256" key="1">
    <source>
        <dbReference type="ARBA" id="ARBA00022676"/>
    </source>
</evidence>
<accession>A0A7C8BQ51</accession>
<sequence length="369" mass="40569">MDRAGTETMIMNLYRSFDRERYQFDFLVHEERACDYDGEIEQLGGRLYRLPRFNGINARSYRRAARALLAEHPEWAIVHGHIGSSAALYLREARRLGRKTVAHSHAQHFPLSAGEMAFRVVSYPTRFIADEFLACSQVAGLDRFGRGVVAGPHFHALKNGIAVERYACDAAAHGEAKRRLGLGVGPIIGHVGRLTEVKNHDFLLEVFGLLLQREPGARLVLVGRGEREDELRSLVAERGLADAVVFYGVTDDVASVLKGMDGFVFPSHREGLSVALVEAQASGVPCLMSTGVPPEALIGSSSLRLPLDAGAARWTEALLGLLATEDRRVEGALHVREAGFDIEESSRWLMGFYDDLLGRVAPRYSGASC</sequence>
<feature type="domain" description="Glycosyltransferase subfamily 4-like N-terminal" evidence="3">
    <location>
        <begin position="5"/>
        <end position="137"/>
    </location>
</feature>
<keyword evidence="2 4" id="KW-0808">Transferase</keyword>